<organism evidence="2 3">
    <name type="scientific">Salipiger profundus</name>
    <dbReference type="NCBI Taxonomy" id="1229727"/>
    <lineage>
        <taxon>Bacteria</taxon>
        <taxon>Pseudomonadati</taxon>
        <taxon>Pseudomonadota</taxon>
        <taxon>Alphaproteobacteria</taxon>
        <taxon>Rhodobacterales</taxon>
        <taxon>Roseobacteraceae</taxon>
        <taxon>Salipiger</taxon>
    </lineage>
</organism>
<evidence type="ECO:0000313" key="3">
    <source>
        <dbReference type="Proteomes" id="UP000186559"/>
    </source>
</evidence>
<protein>
    <submittedName>
        <fullName evidence="2">Uncharacterized protein</fullName>
    </submittedName>
</protein>
<name>A0A1U7CZV9_9RHOB</name>
<dbReference type="KEGG" id="tpro:Ga0080559_TMP643"/>
<evidence type="ECO:0000256" key="1">
    <source>
        <dbReference type="SAM" id="MobiDB-lite"/>
    </source>
</evidence>
<accession>A0A1U7CZV9</accession>
<evidence type="ECO:0000313" key="2">
    <source>
        <dbReference type="EMBL" id="APX21439.1"/>
    </source>
</evidence>
<dbReference type="EMBL" id="CP014796">
    <property type="protein sequence ID" value="APX21439.1"/>
    <property type="molecule type" value="Genomic_DNA"/>
</dbReference>
<gene>
    <name evidence="2" type="ORF">Ga0080559_TMP643</name>
</gene>
<dbReference type="STRING" id="1229727.Ga0080559_TMP643"/>
<sequence length="91" mass="10477">MIGLRFRGLRRRRLPPRGVRIRGYGRGLPGRGRHGGRRLGGLLGRCDRRRLVCLRLRTHQRQRFQTGADRVAKIQQRHQNGGAEKHPAQSP</sequence>
<reference evidence="2 3" key="1">
    <citation type="submission" date="2016-03" db="EMBL/GenBank/DDBJ databases">
        <title>Deep-sea bacteria in the southern Pacific.</title>
        <authorList>
            <person name="Tang K."/>
        </authorList>
    </citation>
    <scope>NUCLEOTIDE SEQUENCE [LARGE SCALE GENOMIC DNA]</scope>
    <source>
        <strain evidence="2 3">JLT2016</strain>
    </source>
</reference>
<keyword evidence="3" id="KW-1185">Reference proteome</keyword>
<feature type="region of interest" description="Disordered" evidence="1">
    <location>
        <begin position="20"/>
        <end position="41"/>
    </location>
</feature>
<dbReference type="AlphaFoldDB" id="A0A1U7CZV9"/>
<proteinExistence type="predicted"/>
<dbReference type="Proteomes" id="UP000186559">
    <property type="component" value="Chromosome"/>
</dbReference>
<feature type="region of interest" description="Disordered" evidence="1">
    <location>
        <begin position="64"/>
        <end position="91"/>
    </location>
</feature>